<dbReference type="InterPro" id="IPR036869">
    <property type="entry name" value="J_dom_sf"/>
</dbReference>
<gene>
    <name evidence="2" type="ORF">A3E36_00040</name>
</gene>
<dbReference type="InterPro" id="IPR001623">
    <property type="entry name" value="DnaJ_domain"/>
</dbReference>
<dbReference type="SUPFAM" id="SSF46565">
    <property type="entry name" value="Chaperone J-domain"/>
    <property type="match status" value="1"/>
</dbReference>
<name>A0A1G1X6P4_9BACT</name>
<dbReference type="AlphaFoldDB" id="A0A1G1X6P4"/>
<evidence type="ECO:0000313" key="2">
    <source>
        <dbReference type="EMBL" id="OGY35672.1"/>
    </source>
</evidence>
<evidence type="ECO:0008006" key="4">
    <source>
        <dbReference type="Google" id="ProtNLM"/>
    </source>
</evidence>
<reference evidence="2 3" key="1">
    <citation type="journal article" date="2016" name="Nat. Commun.">
        <title>Thousands of microbial genomes shed light on interconnected biogeochemical processes in an aquifer system.</title>
        <authorList>
            <person name="Anantharaman K."/>
            <person name="Brown C.T."/>
            <person name="Hug L.A."/>
            <person name="Sharon I."/>
            <person name="Castelle C.J."/>
            <person name="Probst A.J."/>
            <person name="Thomas B.C."/>
            <person name="Singh A."/>
            <person name="Wilkins M.J."/>
            <person name="Karaoz U."/>
            <person name="Brodie E.L."/>
            <person name="Williams K.H."/>
            <person name="Hubbard S.S."/>
            <person name="Banfield J.F."/>
        </authorList>
    </citation>
    <scope>NUCLEOTIDE SEQUENCE [LARGE SCALE GENOMIC DNA]</scope>
</reference>
<comment type="caution">
    <text evidence="2">The sequence shown here is derived from an EMBL/GenBank/DDBJ whole genome shotgun (WGS) entry which is preliminary data.</text>
</comment>
<accession>A0A1G1X6P4</accession>
<protein>
    <recommendedName>
        <fullName evidence="4">J domain-containing protein</fullName>
    </recommendedName>
</protein>
<sequence length="129" mass="15077">MNNDLWYEVLGVSEDASDKEVRNARDKLARRYLKEGDIAKLTAVNDVYHSFKRRIPSNEFDGAGSWQGYNQRTGVWRQILKQIMFFVLTLVLVPLSMGLWAIHPLLGILGIVFFMWLVKNKWTTEYYFG</sequence>
<proteinExistence type="predicted"/>
<dbReference type="CDD" id="cd06257">
    <property type="entry name" value="DnaJ"/>
    <property type="match status" value="1"/>
</dbReference>
<keyword evidence="1" id="KW-0812">Transmembrane</keyword>
<feature type="transmembrane region" description="Helical" evidence="1">
    <location>
        <begin position="85"/>
        <end position="118"/>
    </location>
</feature>
<organism evidence="2 3">
    <name type="scientific">Candidatus Andersenbacteria bacterium RIFCSPHIGHO2_12_FULL_45_11b</name>
    <dbReference type="NCBI Taxonomy" id="1797282"/>
    <lineage>
        <taxon>Bacteria</taxon>
        <taxon>Candidatus Anderseniibacteriota</taxon>
    </lineage>
</organism>
<evidence type="ECO:0000313" key="3">
    <source>
        <dbReference type="Proteomes" id="UP000177941"/>
    </source>
</evidence>
<dbReference type="EMBL" id="MHHS01000047">
    <property type="protein sequence ID" value="OGY35672.1"/>
    <property type="molecule type" value="Genomic_DNA"/>
</dbReference>
<evidence type="ECO:0000256" key="1">
    <source>
        <dbReference type="SAM" id="Phobius"/>
    </source>
</evidence>
<dbReference type="Proteomes" id="UP000177941">
    <property type="component" value="Unassembled WGS sequence"/>
</dbReference>
<keyword evidence="1" id="KW-0472">Membrane</keyword>
<keyword evidence="1" id="KW-1133">Transmembrane helix</keyword>